<proteinExistence type="predicted"/>
<name>A0A2T9WU86_NANST</name>
<protein>
    <submittedName>
        <fullName evidence="1">Uncharacterized protein</fullName>
    </submittedName>
</protein>
<organism evidence="1 2">
    <name type="scientific">Nanobsidianus stetteri</name>
    <dbReference type="NCBI Taxonomy" id="1294122"/>
    <lineage>
        <taxon>Archaea</taxon>
        <taxon>Nanobdellota</taxon>
        <taxon>Candidatus Nanoarchaeia</taxon>
        <taxon>Nanoarchaeales</taxon>
        <taxon>Nanopusillaceae</taxon>
        <taxon>Candidatus Nanobsidianus</taxon>
    </lineage>
</organism>
<evidence type="ECO:0000313" key="1">
    <source>
        <dbReference type="EMBL" id="PVU71395.1"/>
    </source>
</evidence>
<dbReference type="AlphaFoldDB" id="A0A2T9WU86"/>
<comment type="caution">
    <text evidence="1">The sequence shown here is derived from an EMBL/GenBank/DDBJ whole genome shotgun (WGS) entry which is preliminary data.</text>
</comment>
<reference evidence="1 2" key="1">
    <citation type="journal article" date="2015" name="Appl. Environ. Microbiol.">
        <title>Nanoarchaeota, Their Sulfolobales Host, and Nanoarchaeota Virus Distribution across Yellowstone National Park Hot Springs.</title>
        <authorList>
            <person name="Munson-McGee J.H."/>
            <person name="Field E.K."/>
            <person name="Bateson M."/>
            <person name="Rooney C."/>
            <person name="Stepanauskas R."/>
            <person name="Young M.J."/>
        </authorList>
    </citation>
    <scope>NUCLEOTIDE SEQUENCE [LARGE SCALE GENOMIC DNA]</scope>
    <source>
        <strain evidence="1">SCGC AB-777_O03</strain>
    </source>
</reference>
<gene>
    <name evidence="1" type="ORF">DDW05_01070</name>
</gene>
<accession>A0A2T9WU86</accession>
<evidence type="ECO:0000313" key="2">
    <source>
        <dbReference type="Proteomes" id="UP000245908"/>
    </source>
</evidence>
<dbReference type="EMBL" id="QEFH01000006">
    <property type="protein sequence ID" value="PVU71395.1"/>
    <property type="molecule type" value="Genomic_DNA"/>
</dbReference>
<sequence length="208" mass="25231">MMYMKPQKSLKLSYKFTIRNLESILELLDDVKPVLIGKIAIVVYEHYYSLPYNRKFKYIELAISKRKKKHIKEILYTQKTKYNEYGDNIEIEYKEGPSVIILFKDKKIPYNEIEIERKIIKKKKIKLYVAKLEYLYVDKIFTYLNEKKDFYSIKLLGYLMNEYGYDKELLKNIFNEYSKKYPEYSLEAKNIMEKILKEVKKSDILDIL</sequence>
<dbReference type="Proteomes" id="UP000245908">
    <property type="component" value="Unassembled WGS sequence"/>
</dbReference>